<name>A0AAD6XLA1_9AGAR</name>
<comment type="caution">
    <text evidence="1">The sequence shown here is derived from an EMBL/GenBank/DDBJ whole genome shotgun (WGS) entry which is preliminary data.</text>
</comment>
<dbReference type="Proteomes" id="UP001222325">
    <property type="component" value="Unassembled WGS sequence"/>
</dbReference>
<organism evidence="1 2">
    <name type="scientific">Mycena belliarum</name>
    <dbReference type="NCBI Taxonomy" id="1033014"/>
    <lineage>
        <taxon>Eukaryota</taxon>
        <taxon>Fungi</taxon>
        <taxon>Dikarya</taxon>
        <taxon>Basidiomycota</taxon>
        <taxon>Agaricomycotina</taxon>
        <taxon>Agaricomycetes</taxon>
        <taxon>Agaricomycetidae</taxon>
        <taxon>Agaricales</taxon>
        <taxon>Marasmiineae</taxon>
        <taxon>Mycenaceae</taxon>
        <taxon>Mycena</taxon>
    </lineage>
</organism>
<sequence length="277" mass="30188">MALGRADRSLPRRWLERYAREAQAAIGSVCGWRTPCLREFPRETAAPPAPSSVCPRPRRNLPLAAPYPARGRAAGFDSPCDLRRINFRAGGGALTSALPLLPFVLCVPSSYHCSPLPVHIQLVLDSHRSHLRRVRIYRPGDRGSSAHWDLAVTVAAVRRRASPFPIPTHDSRVGAARTLYRLWHSCLWRAAAGAGAGCGVCEGRAGARDGLIRLREAAARAHRTARLIGAFVRVLLDSAAPPQLALSLLARVGRWVAESTLHAGFPRHRKARGMARA</sequence>
<gene>
    <name evidence="1" type="ORF">B0H15DRAFT_952529</name>
</gene>
<dbReference type="AlphaFoldDB" id="A0AAD6XLA1"/>
<proteinExistence type="predicted"/>
<dbReference type="EMBL" id="JARJCN010000045">
    <property type="protein sequence ID" value="KAJ7082442.1"/>
    <property type="molecule type" value="Genomic_DNA"/>
</dbReference>
<protein>
    <submittedName>
        <fullName evidence="1">Uncharacterized protein</fullName>
    </submittedName>
</protein>
<evidence type="ECO:0000313" key="2">
    <source>
        <dbReference type="Proteomes" id="UP001222325"/>
    </source>
</evidence>
<keyword evidence="2" id="KW-1185">Reference proteome</keyword>
<accession>A0AAD6XLA1</accession>
<reference evidence="1" key="1">
    <citation type="submission" date="2023-03" db="EMBL/GenBank/DDBJ databases">
        <title>Massive genome expansion in bonnet fungi (Mycena s.s.) driven by repeated elements and novel gene families across ecological guilds.</title>
        <authorList>
            <consortium name="Lawrence Berkeley National Laboratory"/>
            <person name="Harder C.B."/>
            <person name="Miyauchi S."/>
            <person name="Viragh M."/>
            <person name="Kuo A."/>
            <person name="Thoen E."/>
            <person name="Andreopoulos B."/>
            <person name="Lu D."/>
            <person name="Skrede I."/>
            <person name="Drula E."/>
            <person name="Henrissat B."/>
            <person name="Morin E."/>
            <person name="Kohler A."/>
            <person name="Barry K."/>
            <person name="LaButti K."/>
            <person name="Morin E."/>
            <person name="Salamov A."/>
            <person name="Lipzen A."/>
            <person name="Mereny Z."/>
            <person name="Hegedus B."/>
            <person name="Baldrian P."/>
            <person name="Stursova M."/>
            <person name="Weitz H."/>
            <person name="Taylor A."/>
            <person name="Grigoriev I.V."/>
            <person name="Nagy L.G."/>
            <person name="Martin F."/>
            <person name="Kauserud H."/>
        </authorList>
    </citation>
    <scope>NUCLEOTIDE SEQUENCE</scope>
    <source>
        <strain evidence="1">CBHHK173m</strain>
    </source>
</reference>
<evidence type="ECO:0000313" key="1">
    <source>
        <dbReference type="EMBL" id="KAJ7082442.1"/>
    </source>
</evidence>